<evidence type="ECO:0000313" key="7">
    <source>
        <dbReference type="EMBL" id="VXD12363.1"/>
    </source>
</evidence>
<feature type="transmembrane region" description="Helical" evidence="5">
    <location>
        <begin position="177"/>
        <end position="199"/>
    </location>
</feature>
<sequence length="356" mass="39203">MTSSSNLETPESNSNQPFSPQTDENVNVVSSVEEEQNAILEEISQEVNVSEEGELSGLEPVLDESVTLTTEDENTPIIDSPVDVPQQDLSQLEYYNPQKSNFNQTEDLKDEFFDEIPDEVEMGLFDHLEELRQRIFYSLIAVFIAIIGCFAFVNPIVQLLQRPAGAIKFVQLAPGEYFFVSLKVAGYSGLVVATPFILYQITLFVLPGLTRRERRLLGPVVLGSSVLFLLGLGFAYVALIPAALNFFISYGADVVEQFFSIEKYFEFVLVLLFCTGIAFQIPVIQAILGALKIVSSEKMLSGWRYVILAGAVLGAVLTPSTDPLTQSLLAGAILGLYFGGIGIVKLIENTSEHYSK</sequence>
<feature type="compositionally biased region" description="Polar residues" evidence="6">
    <location>
        <begin position="1"/>
        <end position="23"/>
    </location>
</feature>
<evidence type="ECO:0000256" key="5">
    <source>
        <dbReference type="HAMAP-Rule" id="MF_00902"/>
    </source>
</evidence>
<keyword evidence="5" id="KW-0813">Transport</keyword>
<gene>
    <name evidence="5" type="primary">tatC</name>
    <name evidence="7" type="ORF">PL8927_170040</name>
</gene>
<evidence type="ECO:0000256" key="1">
    <source>
        <dbReference type="ARBA" id="ARBA00004141"/>
    </source>
</evidence>
<dbReference type="InterPro" id="IPR019820">
    <property type="entry name" value="Sec-indep_translocase_CS"/>
</dbReference>
<dbReference type="PANTHER" id="PTHR30371:SF0">
    <property type="entry name" value="SEC-INDEPENDENT PROTEIN TRANSLOCASE PROTEIN TATC, CHLOROPLASTIC-RELATED"/>
    <property type="match status" value="1"/>
</dbReference>
<dbReference type="InterPro" id="IPR002033">
    <property type="entry name" value="TatC"/>
</dbReference>
<keyword evidence="5" id="KW-1003">Cell membrane</keyword>
<comment type="subcellular location">
    <subcellularLocation>
        <location evidence="5">Cell membrane</location>
        <topology evidence="5">Multi-pass membrane protein</topology>
    </subcellularLocation>
    <subcellularLocation>
        <location evidence="1">Membrane</location>
        <topology evidence="1">Multi-pass membrane protein</topology>
    </subcellularLocation>
</comment>
<evidence type="ECO:0000256" key="6">
    <source>
        <dbReference type="SAM" id="MobiDB-lite"/>
    </source>
</evidence>
<keyword evidence="2 5" id="KW-0812">Transmembrane</keyword>
<comment type="subunit">
    <text evidence="5">Forms a complex with TatA.</text>
</comment>
<dbReference type="EMBL" id="CZCU02000079">
    <property type="protein sequence ID" value="VXD12363.1"/>
    <property type="molecule type" value="Genomic_DNA"/>
</dbReference>
<feature type="transmembrane region" description="Helical" evidence="5">
    <location>
        <begin position="268"/>
        <end position="291"/>
    </location>
</feature>
<dbReference type="GO" id="GO:0033281">
    <property type="term" value="C:TAT protein transport complex"/>
    <property type="evidence" value="ECO:0007669"/>
    <property type="project" value="UniProtKB-UniRule"/>
</dbReference>
<dbReference type="GO" id="GO:0043953">
    <property type="term" value="P:protein transport by the Tat complex"/>
    <property type="evidence" value="ECO:0007669"/>
    <property type="project" value="UniProtKB-UniRule"/>
</dbReference>
<reference evidence="7" key="1">
    <citation type="submission" date="2019-10" db="EMBL/GenBank/DDBJ databases">
        <authorList>
            <consortium name="Genoscope - CEA"/>
            <person name="William W."/>
        </authorList>
    </citation>
    <scope>NUCLEOTIDE SEQUENCE [LARGE SCALE GENOMIC DNA]</scope>
    <source>
        <strain evidence="7">BBR_PRJEB10992</strain>
    </source>
</reference>
<keyword evidence="4 5" id="KW-0472">Membrane</keyword>
<dbReference type="AlphaFoldDB" id="A0A7Z9DV89"/>
<feature type="transmembrane region" description="Helical" evidence="5">
    <location>
        <begin position="135"/>
        <end position="157"/>
    </location>
</feature>
<proteinExistence type="inferred from homology"/>
<dbReference type="PANTHER" id="PTHR30371">
    <property type="entry name" value="SEC-INDEPENDENT PROTEIN TRANSLOCASE PROTEIN TATC"/>
    <property type="match status" value="1"/>
</dbReference>
<evidence type="ECO:0000256" key="3">
    <source>
        <dbReference type="ARBA" id="ARBA00022989"/>
    </source>
</evidence>
<accession>A0A7Z9DV89</accession>
<dbReference type="HAMAP" id="MF_00902">
    <property type="entry name" value="TatC"/>
    <property type="match status" value="1"/>
</dbReference>
<keyword evidence="5" id="KW-0653">Protein transport</keyword>
<comment type="similarity">
    <text evidence="5">Belongs to the TatC family.</text>
</comment>
<protein>
    <recommendedName>
        <fullName evidence="5">Sec-independent protein translocase protein TatC</fullName>
    </recommendedName>
</protein>
<evidence type="ECO:0000256" key="2">
    <source>
        <dbReference type="ARBA" id="ARBA00022692"/>
    </source>
</evidence>
<dbReference type="Pfam" id="PF00902">
    <property type="entry name" value="TatC"/>
    <property type="match status" value="1"/>
</dbReference>
<dbReference type="NCBIfam" id="TIGR00945">
    <property type="entry name" value="tatC"/>
    <property type="match status" value="1"/>
</dbReference>
<keyword evidence="3 5" id="KW-1133">Transmembrane helix</keyword>
<dbReference type="GO" id="GO:0065002">
    <property type="term" value="P:intracellular protein transmembrane transport"/>
    <property type="evidence" value="ECO:0007669"/>
    <property type="project" value="TreeGrafter"/>
</dbReference>
<evidence type="ECO:0000256" key="4">
    <source>
        <dbReference type="ARBA" id="ARBA00023136"/>
    </source>
</evidence>
<feature type="transmembrane region" description="Helical" evidence="5">
    <location>
        <begin position="220"/>
        <end position="248"/>
    </location>
</feature>
<name>A0A7Z9DV89_9CYAN</name>
<keyword evidence="8" id="KW-1185">Reference proteome</keyword>
<dbReference type="PROSITE" id="PS01218">
    <property type="entry name" value="TATC"/>
    <property type="match status" value="1"/>
</dbReference>
<feature type="transmembrane region" description="Helical" evidence="5">
    <location>
        <begin position="303"/>
        <end position="321"/>
    </location>
</feature>
<feature type="transmembrane region" description="Helical" evidence="5">
    <location>
        <begin position="327"/>
        <end position="347"/>
    </location>
</feature>
<comment type="caution">
    <text evidence="7">The sequence shown here is derived from an EMBL/GenBank/DDBJ whole genome shotgun (WGS) entry which is preliminary data.</text>
</comment>
<organism evidence="7 8">
    <name type="scientific">Planktothrix serta PCC 8927</name>
    <dbReference type="NCBI Taxonomy" id="671068"/>
    <lineage>
        <taxon>Bacteria</taxon>
        <taxon>Bacillati</taxon>
        <taxon>Cyanobacteriota</taxon>
        <taxon>Cyanophyceae</taxon>
        <taxon>Oscillatoriophycideae</taxon>
        <taxon>Oscillatoriales</taxon>
        <taxon>Microcoleaceae</taxon>
        <taxon>Planktothrix</taxon>
    </lineage>
</organism>
<dbReference type="PRINTS" id="PR01840">
    <property type="entry name" value="TATCFAMILY"/>
</dbReference>
<feature type="region of interest" description="Disordered" evidence="6">
    <location>
        <begin position="1"/>
        <end position="32"/>
    </location>
</feature>
<dbReference type="GO" id="GO:0009977">
    <property type="term" value="F:proton motive force dependent protein transmembrane transporter activity"/>
    <property type="evidence" value="ECO:0007669"/>
    <property type="project" value="TreeGrafter"/>
</dbReference>
<keyword evidence="5" id="KW-0811">Translocation</keyword>
<evidence type="ECO:0000313" key="8">
    <source>
        <dbReference type="Proteomes" id="UP000184550"/>
    </source>
</evidence>
<dbReference type="Proteomes" id="UP000184550">
    <property type="component" value="Unassembled WGS sequence"/>
</dbReference>
<comment type="function">
    <text evidence="5">Part of the twin-arginine translocation (Tat) system that transports large folded proteins containing a characteristic twin-arginine motif in their signal peptide across membranes.</text>
</comment>